<accession>A0A8D8FFG3</accession>
<keyword evidence="1" id="KW-0472">Membrane</keyword>
<keyword evidence="1" id="KW-0812">Transmembrane</keyword>
<organism evidence="2">
    <name type="scientific">Culex pipiens</name>
    <name type="common">House mosquito</name>
    <dbReference type="NCBI Taxonomy" id="7175"/>
    <lineage>
        <taxon>Eukaryota</taxon>
        <taxon>Metazoa</taxon>
        <taxon>Ecdysozoa</taxon>
        <taxon>Arthropoda</taxon>
        <taxon>Hexapoda</taxon>
        <taxon>Insecta</taxon>
        <taxon>Pterygota</taxon>
        <taxon>Neoptera</taxon>
        <taxon>Endopterygota</taxon>
        <taxon>Diptera</taxon>
        <taxon>Nematocera</taxon>
        <taxon>Culicoidea</taxon>
        <taxon>Culicidae</taxon>
        <taxon>Culicinae</taxon>
        <taxon>Culicini</taxon>
        <taxon>Culex</taxon>
        <taxon>Culex</taxon>
    </lineage>
</organism>
<feature type="transmembrane region" description="Helical" evidence="1">
    <location>
        <begin position="169"/>
        <end position="188"/>
    </location>
</feature>
<dbReference type="EMBL" id="HBUE01060734">
    <property type="protein sequence ID" value="CAG6468478.1"/>
    <property type="molecule type" value="Transcribed_RNA"/>
</dbReference>
<proteinExistence type="predicted"/>
<feature type="transmembrane region" description="Helical" evidence="1">
    <location>
        <begin position="215"/>
        <end position="235"/>
    </location>
</feature>
<sequence length="238" mass="25275">MRDFNSLNLDSARGSIWWVRPQLSNKNKSDLGRQIQRGRALQLHPDDLAVVLGRPRHIRHVLHLRVRAGAPVRWTRVVVVPLVMVVVVVGDRVVVGVLSRVDRGGRGAIVRHDDQLLVVRVGAGHGRSVVLGAAAASGLHAQIDGVVLLGGGCGGRWRSGWRHGGRDDLFWFLFLLGAAGGFVARASLGLEHGVQVEALGEGVGGLVGFRRSGGVAVAVVTAGVVVIWCKAAVVVGKR</sequence>
<dbReference type="AlphaFoldDB" id="A0A8D8FFG3"/>
<keyword evidence="1" id="KW-1133">Transmembrane helix</keyword>
<reference evidence="2" key="1">
    <citation type="submission" date="2021-05" db="EMBL/GenBank/DDBJ databases">
        <authorList>
            <person name="Alioto T."/>
            <person name="Alioto T."/>
            <person name="Gomez Garrido J."/>
        </authorList>
    </citation>
    <scope>NUCLEOTIDE SEQUENCE</scope>
</reference>
<protein>
    <submittedName>
        <fullName evidence="2">(northern house mosquito) hypothetical protein</fullName>
    </submittedName>
</protein>
<evidence type="ECO:0000313" key="2">
    <source>
        <dbReference type="EMBL" id="CAG6468478.1"/>
    </source>
</evidence>
<name>A0A8D8FFG3_CULPI</name>
<evidence type="ECO:0000256" key="1">
    <source>
        <dbReference type="SAM" id="Phobius"/>
    </source>
</evidence>
<feature type="transmembrane region" description="Helical" evidence="1">
    <location>
        <begin position="77"/>
        <end position="98"/>
    </location>
</feature>